<sequence length="71" mass="7603">MLGVEQLYDQPLRGERRPHDHEADLSWFREDQADPRVVRVGAPVARRGTGRVVGPRTGGAVGGLAAGARSA</sequence>
<protein>
    <submittedName>
        <fullName evidence="2">Uncharacterized protein</fullName>
    </submittedName>
</protein>
<reference evidence="2" key="1">
    <citation type="journal article" date="2014" name="Int. J. Syst. Evol. Microbiol.">
        <title>Complete genome sequence of Corynebacterium casei LMG S-19264T (=DSM 44701T), isolated from a smear-ripened cheese.</title>
        <authorList>
            <consortium name="US DOE Joint Genome Institute (JGI-PGF)"/>
            <person name="Walter F."/>
            <person name="Albersmeier A."/>
            <person name="Kalinowski J."/>
            <person name="Ruckert C."/>
        </authorList>
    </citation>
    <scope>NUCLEOTIDE SEQUENCE</scope>
    <source>
        <strain evidence="2">CGMCC 4.7398</strain>
    </source>
</reference>
<comment type="caution">
    <text evidence="2">The sequence shown here is derived from an EMBL/GenBank/DDBJ whole genome shotgun (WGS) entry which is preliminary data.</text>
</comment>
<evidence type="ECO:0000313" key="3">
    <source>
        <dbReference type="Proteomes" id="UP000627369"/>
    </source>
</evidence>
<evidence type="ECO:0000313" key="2">
    <source>
        <dbReference type="EMBL" id="GHH73137.1"/>
    </source>
</evidence>
<proteinExistence type="predicted"/>
<reference evidence="2" key="2">
    <citation type="submission" date="2020-09" db="EMBL/GenBank/DDBJ databases">
        <authorList>
            <person name="Sun Q."/>
            <person name="Zhou Y."/>
        </authorList>
    </citation>
    <scope>NUCLEOTIDE SEQUENCE</scope>
    <source>
        <strain evidence="2">CGMCC 4.7398</strain>
    </source>
</reference>
<keyword evidence="3" id="KW-1185">Reference proteome</keyword>
<name>A0A919KUR0_9MICO</name>
<organism evidence="2 3">
    <name type="scientific">Promicromonospora soli</name>
    <dbReference type="NCBI Taxonomy" id="2035533"/>
    <lineage>
        <taxon>Bacteria</taxon>
        <taxon>Bacillati</taxon>
        <taxon>Actinomycetota</taxon>
        <taxon>Actinomycetes</taxon>
        <taxon>Micrococcales</taxon>
        <taxon>Promicromonosporaceae</taxon>
        <taxon>Promicromonospora</taxon>
    </lineage>
</organism>
<dbReference type="EMBL" id="BNAS01000003">
    <property type="protein sequence ID" value="GHH73137.1"/>
    <property type="molecule type" value="Genomic_DNA"/>
</dbReference>
<feature type="compositionally biased region" description="Gly residues" evidence="1">
    <location>
        <begin position="56"/>
        <end position="65"/>
    </location>
</feature>
<gene>
    <name evidence="2" type="ORF">GCM10017772_23820</name>
</gene>
<feature type="region of interest" description="Disordered" evidence="1">
    <location>
        <begin position="1"/>
        <end position="20"/>
    </location>
</feature>
<feature type="region of interest" description="Disordered" evidence="1">
    <location>
        <begin position="48"/>
        <end position="71"/>
    </location>
</feature>
<accession>A0A919KUR0</accession>
<evidence type="ECO:0000256" key="1">
    <source>
        <dbReference type="SAM" id="MobiDB-lite"/>
    </source>
</evidence>
<dbReference type="Proteomes" id="UP000627369">
    <property type="component" value="Unassembled WGS sequence"/>
</dbReference>
<dbReference type="AlphaFoldDB" id="A0A919KUR0"/>